<organism evidence="2 3">
    <name type="scientific">Russula ochroleuca</name>
    <dbReference type="NCBI Taxonomy" id="152965"/>
    <lineage>
        <taxon>Eukaryota</taxon>
        <taxon>Fungi</taxon>
        <taxon>Dikarya</taxon>
        <taxon>Basidiomycota</taxon>
        <taxon>Agaricomycotina</taxon>
        <taxon>Agaricomycetes</taxon>
        <taxon>Russulales</taxon>
        <taxon>Russulaceae</taxon>
        <taxon>Russula</taxon>
    </lineage>
</organism>
<proteinExistence type="predicted"/>
<protein>
    <submittedName>
        <fullName evidence="2">Uncharacterized protein</fullName>
    </submittedName>
</protein>
<sequence length="259" mass="28597">MPRCYPRANSRSRRKGPPTPGPILICLGGTSKLCQSRPEPLGDREEGFFVTSGNSTPLVLYTVPDPSVLTYRTNTVALGPVSPPNIFLIVDWKEGIWAMISGPPEENHRGCNDMARSFELARATHAWGDSVISARRDPNDPTRVPLAIQERLMATFKSLEGANNGPNPELRDWLDAAPICHVTGCYLSLYGHFAVWRLSVKFGNGEKPYRNHYVTGDSNGHVGQRVTGQRPRPYGDPSGTVSEFFSQEKSIKFLATLDD</sequence>
<dbReference type="AlphaFoldDB" id="A0A9P5MPE7"/>
<evidence type="ECO:0000256" key="1">
    <source>
        <dbReference type="SAM" id="MobiDB-lite"/>
    </source>
</evidence>
<accession>A0A9P5MPE7</accession>
<gene>
    <name evidence="2" type="ORF">DFH94DRAFT_686666</name>
</gene>
<dbReference type="EMBL" id="WHVB01000060">
    <property type="protein sequence ID" value="KAF8463935.1"/>
    <property type="molecule type" value="Genomic_DNA"/>
</dbReference>
<feature type="region of interest" description="Disordered" evidence="1">
    <location>
        <begin position="1"/>
        <end position="22"/>
    </location>
</feature>
<reference evidence="2" key="2">
    <citation type="journal article" date="2020" name="Nat. Commun.">
        <title>Large-scale genome sequencing of mycorrhizal fungi provides insights into the early evolution of symbiotic traits.</title>
        <authorList>
            <person name="Miyauchi S."/>
            <person name="Kiss E."/>
            <person name="Kuo A."/>
            <person name="Drula E."/>
            <person name="Kohler A."/>
            <person name="Sanchez-Garcia M."/>
            <person name="Morin E."/>
            <person name="Andreopoulos B."/>
            <person name="Barry K.W."/>
            <person name="Bonito G."/>
            <person name="Buee M."/>
            <person name="Carver A."/>
            <person name="Chen C."/>
            <person name="Cichocki N."/>
            <person name="Clum A."/>
            <person name="Culley D."/>
            <person name="Crous P.W."/>
            <person name="Fauchery L."/>
            <person name="Girlanda M."/>
            <person name="Hayes R.D."/>
            <person name="Keri Z."/>
            <person name="LaButti K."/>
            <person name="Lipzen A."/>
            <person name="Lombard V."/>
            <person name="Magnuson J."/>
            <person name="Maillard F."/>
            <person name="Murat C."/>
            <person name="Nolan M."/>
            <person name="Ohm R.A."/>
            <person name="Pangilinan J."/>
            <person name="Pereira M.F."/>
            <person name="Perotto S."/>
            <person name="Peter M."/>
            <person name="Pfister S."/>
            <person name="Riley R."/>
            <person name="Sitrit Y."/>
            <person name="Stielow J.B."/>
            <person name="Szollosi G."/>
            <person name="Zifcakova L."/>
            <person name="Stursova M."/>
            <person name="Spatafora J.W."/>
            <person name="Tedersoo L."/>
            <person name="Vaario L.M."/>
            <person name="Yamada A."/>
            <person name="Yan M."/>
            <person name="Wang P."/>
            <person name="Xu J."/>
            <person name="Bruns T."/>
            <person name="Baldrian P."/>
            <person name="Vilgalys R."/>
            <person name="Dunand C."/>
            <person name="Henrissat B."/>
            <person name="Grigoriev I.V."/>
            <person name="Hibbett D."/>
            <person name="Nagy L.G."/>
            <person name="Martin F.M."/>
        </authorList>
    </citation>
    <scope>NUCLEOTIDE SEQUENCE</scope>
    <source>
        <strain evidence="2">Prilba</strain>
    </source>
</reference>
<evidence type="ECO:0000313" key="3">
    <source>
        <dbReference type="Proteomes" id="UP000759537"/>
    </source>
</evidence>
<name>A0A9P5MPE7_9AGAM</name>
<feature type="region of interest" description="Disordered" evidence="1">
    <location>
        <begin position="213"/>
        <end position="239"/>
    </location>
</feature>
<comment type="caution">
    <text evidence="2">The sequence shown here is derived from an EMBL/GenBank/DDBJ whole genome shotgun (WGS) entry which is preliminary data.</text>
</comment>
<evidence type="ECO:0000313" key="2">
    <source>
        <dbReference type="EMBL" id="KAF8463935.1"/>
    </source>
</evidence>
<dbReference type="Proteomes" id="UP000759537">
    <property type="component" value="Unassembled WGS sequence"/>
</dbReference>
<reference evidence="2" key="1">
    <citation type="submission" date="2019-10" db="EMBL/GenBank/DDBJ databases">
        <authorList>
            <consortium name="DOE Joint Genome Institute"/>
            <person name="Kuo A."/>
            <person name="Miyauchi S."/>
            <person name="Kiss E."/>
            <person name="Drula E."/>
            <person name="Kohler A."/>
            <person name="Sanchez-Garcia M."/>
            <person name="Andreopoulos B."/>
            <person name="Barry K.W."/>
            <person name="Bonito G."/>
            <person name="Buee M."/>
            <person name="Carver A."/>
            <person name="Chen C."/>
            <person name="Cichocki N."/>
            <person name="Clum A."/>
            <person name="Culley D."/>
            <person name="Crous P.W."/>
            <person name="Fauchery L."/>
            <person name="Girlanda M."/>
            <person name="Hayes R."/>
            <person name="Keri Z."/>
            <person name="LaButti K."/>
            <person name="Lipzen A."/>
            <person name="Lombard V."/>
            <person name="Magnuson J."/>
            <person name="Maillard F."/>
            <person name="Morin E."/>
            <person name="Murat C."/>
            <person name="Nolan M."/>
            <person name="Ohm R."/>
            <person name="Pangilinan J."/>
            <person name="Pereira M."/>
            <person name="Perotto S."/>
            <person name="Peter M."/>
            <person name="Riley R."/>
            <person name="Sitrit Y."/>
            <person name="Stielow B."/>
            <person name="Szollosi G."/>
            <person name="Zifcakova L."/>
            <person name="Stursova M."/>
            <person name="Spatafora J.W."/>
            <person name="Tedersoo L."/>
            <person name="Vaario L.-M."/>
            <person name="Yamada A."/>
            <person name="Yan M."/>
            <person name="Wang P."/>
            <person name="Xu J."/>
            <person name="Bruns T."/>
            <person name="Baldrian P."/>
            <person name="Vilgalys R."/>
            <person name="Henrissat B."/>
            <person name="Grigoriev I.V."/>
            <person name="Hibbett D."/>
            <person name="Nagy L.G."/>
            <person name="Martin F.M."/>
        </authorList>
    </citation>
    <scope>NUCLEOTIDE SEQUENCE</scope>
    <source>
        <strain evidence="2">Prilba</strain>
    </source>
</reference>
<keyword evidence="3" id="KW-1185">Reference proteome</keyword>